<feature type="transmembrane region" description="Helical" evidence="1">
    <location>
        <begin position="96"/>
        <end position="113"/>
    </location>
</feature>
<protein>
    <submittedName>
        <fullName evidence="2">Membrane protein</fullName>
    </submittedName>
</protein>
<feature type="transmembrane region" description="Helical" evidence="1">
    <location>
        <begin position="42"/>
        <end position="66"/>
    </location>
</feature>
<feature type="transmembrane region" description="Helical" evidence="1">
    <location>
        <begin position="267"/>
        <end position="286"/>
    </location>
</feature>
<evidence type="ECO:0000256" key="1">
    <source>
        <dbReference type="SAM" id="Phobius"/>
    </source>
</evidence>
<feature type="transmembrane region" description="Helical" evidence="1">
    <location>
        <begin position="241"/>
        <end position="261"/>
    </location>
</feature>
<reference evidence="2 3" key="1">
    <citation type="submission" date="2019-07" db="EMBL/GenBank/DDBJ databases">
        <title>Whole genome shotgun sequence of Skermanella aerolata NBRC 106429.</title>
        <authorList>
            <person name="Hosoyama A."/>
            <person name="Uohara A."/>
            <person name="Ohji S."/>
            <person name="Ichikawa N."/>
        </authorList>
    </citation>
    <scope>NUCLEOTIDE SEQUENCE [LARGE SCALE GENOMIC DNA]</scope>
    <source>
        <strain evidence="2 3">NBRC 106429</strain>
    </source>
</reference>
<organism evidence="2 3">
    <name type="scientific">Skermanella aerolata</name>
    <dbReference type="NCBI Taxonomy" id="393310"/>
    <lineage>
        <taxon>Bacteria</taxon>
        <taxon>Pseudomonadati</taxon>
        <taxon>Pseudomonadota</taxon>
        <taxon>Alphaproteobacteria</taxon>
        <taxon>Rhodospirillales</taxon>
        <taxon>Azospirillaceae</taxon>
        <taxon>Skermanella</taxon>
    </lineage>
</organism>
<dbReference type="Proteomes" id="UP000321523">
    <property type="component" value="Unassembled WGS sequence"/>
</dbReference>
<feature type="transmembrane region" description="Helical" evidence="1">
    <location>
        <begin position="190"/>
        <end position="207"/>
    </location>
</feature>
<proteinExistence type="predicted"/>
<feature type="transmembrane region" description="Helical" evidence="1">
    <location>
        <begin position="73"/>
        <end position="90"/>
    </location>
</feature>
<dbReference type="AlphaFoldDB" id="A0A512DKN0"/>
<keyword evidence="1" id="KW-0472">Membrane</keyword>
<dbReference type="EMBL" id="BJYZ01000003">
    <property type="protein sequence ID" value="GEO37026.1"/>
    <property type="molecule type" value="Genomic_DNA"/>
</dbReference>
<sequence>MRIAFAVAASFTTAVAQGEVIPFLGAVFATQFLMASRRPMGVPQGIGFVAVIVLAGYGFMLLTSILGNRPTPYLLMLGLIYFACFLAQLNRRGGPAPGLILIIGVAAPLLGVLDRDLGASVVVILGKAAANGVLFAWLAHVAFPDQESADSRPLPPQHIHRQATRIAFANTVILLVIFAFCVADDDLSTAVVLPLTVVSLLGQIDLVTSPRAAAGLVIVNLLGGIVASISFTILRLWPELFWLFLIVLTVGLIFGGLAAANVTTGKLYAGALITFLILFGLGVSPLPGSSAEAFSTRIAYVLAAVVYTILMAAVLWPARPDLGSAEVRHPVST</sequence>
<name>A0A512DKN0_9PROT</name>
<keyword evidence="3" id="KW-1185">Reference proteome</keyword>
<evidence type="ECO:0000313" key="3">
    <source>
        <dbReference type="Proteomes" id="UP000321523"/>
    </source>
</evidence>
<feature type="transmembrane region" description="Helical" evidence="1">
    <location>
        <begin position="213"/>
        <end position="234"/>
    </location>
</feature>
<comment type="caution">
    <text evidence="2">The sequence shown here is derived from an EMBL/GenBank/DDBJ whole genome shotgun (WGS) entry which is preliminary data.</text>
</comment>
<feature type="transmembrane region" description="Helical" evidence="1">
    <location>
        <begin position="298"/>
        <end position="318"/>
    </location>
</feature>
<gene>
    <name evidence="2" type="ORF">SAE02_11740</name>
</gene>
<evidence type="ECO:0000313" key="2">
    <source>
        <dbReference type="EMBL" id="GEO37026.1"/>
    </source>
</evidence>
<feature type="transmembrane region" description="Helical" evidence="1">
    <location>
        <begin position="120"/>
        <end position="143"/>
    </location>
</feature>
<accession>A0A512DKN0</accession>
<keyword evidence="1" id="KW-0812">Transmembrane</keyword>
<keyword evidence="1" id="KW-1133">Transmembrane helix</keyword>
<feature type="transmembrane region" description="Helical" evidence="1">
    <location>
        <begin position="163"/>
        <end position="183"/>
    </location>
</feature>